<protein>
    <submittedName>
        <fullName evidence="4">Uncharacterized hydrolase YxeP</fullName>
        <ecNumber evidence="4">3.-.-.-</ecNumber>
    </submittedName>
</protein>
<gene>
    <name evidence="4" type="primary">yxeP_1</name>
    <name evidence="4" type="ORF">ERS852514_00352</name>
</gene>
<feature type="binding site" evidence="2">
    <location>
        <position position="203"/>
    </location>
    <ligand>
        <name>Mn(2+)</name>
        <dbReference type="ChEBI" id="CHEBI:29035"/>
        <label>2</label>
    </ligand>
</feature>
<keyword evidence="1 4" id="KW-0378">Hydrolase</keyword>
<dbReference type="GO" id="GO:0046872">
    <property type="term" value="F:metal ion binding"/>
    <property type="evidence" value="ECO:0007669"/>
    <property type="project" value="UniProtKB-KW"/>
</dbReference>
<evidence type="ECO:0000256" key="2">
    <source>
        <dbReference type="PIRSR" id="PIRSR005962-1"/>
    </source>
</evidence>
<keyword evidence="2" id="KW-0464">Manganese</keyword>
<dbReference type="FunFam" id="3.30.70.360:FF:000001">
    <property type="entry name" value="N-acetyldiaminopimelate deacetylase"/>
    <property type="match status" value="1"/>
</dbReference>
<dbReference type="RefSeq" id="WP_082435478.1">
    <property type="nucleotide sequence ID" value="NZ_CABIXX010000004.1"/>
</dbReference>
<dbReference type="NCBIfam" id="TIGR01891">
    <property type="entry name" value="amidohydrolases"/>
    <property type="match status" value="1"/>
</dbReference>
<name>A0A174IRH0_9ACTN</name>
<feature type="binding site" evidence="2">
    <location>
        <position position="401"/>
    </location>
    <ligand>
        <name>Mn(2+)</name>
        <dbReference type="ChEBI" id="CHEBI:29035"/>
        <label>2</label>
    </ligand>
</feature>
<dbReference type="GO" id="GO:0050118">
    <property type="term" value="F:N-acetyldiaminopimelate deacetylase activity"/>
    <property type="evidence" value="ECO:0007669"/>
    <property type="project" value="UniProtKB-ARBA"/>
</dbReference>
<dbReference type="InterPro" id="IPR017439">
    <property type="entry name" value="Amidohydrolase"/>
</dbReference>
<dbReference type="SUPFAM" id="SSF53187">
    <property type="entry name" value="Zn-dependent exopeptidases"/>
    <property type="match status" value="1"/>
</dbReference>
<dbReference type="CDD" id="cd03886">
    <property type="entry name" value="M20_Acy1"/>
    <property type="match status" value="1"/>
</dbReference>
<sequence length="432" mass="44887">MAPALSDLQPQSAPKATAAAQAAIGDGLVAEAQAFADETAVWRHDLHQMPELGNSLPQTSAYIQARLTEMEIPFATLVDGSCVVGLVGAGAAAAQGNGVCTDEQAGTVIMLRGDMDALPVVEESGEPFASTNGCMHACGHDMHATALLGAARLLKAREAELVDANATVKLLFQPGEETFEGARAAIADGLLQNPRPQAAFAMHVNSQSPLGLVLYGSPALSGVYGFRITLQGKGGHGSSPEICIDPITAGVHVHLALQELISREVPAAKEVALTVGKFAGGLAANVIPDTCVLEGTLRGFDVELMTHLKERIAEVVNGVAATYRTPATIETLSDVPPLVLDSDMTQASLGYVGAVLPKAAFLPLFHAMASEDFALISSEIPSAYFTVGAAVTDTDEHFAQHHPKARFNDAELPLGAAAYAAVALGYIADHKE</sequence>
<feature type="binding site" evidence="2">
    <location>
        <position position="140"/>
    </location>
    <ligand>
        <name>Mn(2+)</name>
        <dbReference type="ChEBI" id="CHEBI:29035"/>
        <label>2</label>
    </ligand>
</feature>
<dbReference type="EC" id="3.-.-.-" evidence="4"/>
<evidence type="ECO:0000259" key="3">
    <source>
        <dbReference type="Pfam" id="PF07687"/>
    </source>
</evidence>
<feature type="binding site" evidence="2">
    <location>
        <position position="138"/>
    </location>
    <ligand>
        <name>Mn(2+)</name>
        <dbReference type="ChEBI" id="CHEBI:29035"/>
        <label>2</label>
    </ligand>
</feature>
<feature type="binding site" evidence="2">
    <location>
        <position position="177"/>
    </location>
    <ligand>
        <name>Mn(2+)</name>
        <dbReference type="ChEBI" id="CHEBI:29035"/>
        <label>2</label>
    </ligand>
</feature>
<dbReference type="AlphaFoldDB" id="A0A174IRH0"/>
<organism evidence="4 5">
    <name type="scientific">Collinsella aerofaciens</name>
    <dbReference type="NCBI Taxonomy" id="74426"/>
    <lineage>
        <taxon>Bacteria</taxon>
        <taxon>Bacillati</taxon>
        <taxon>Actinomycetota</taxon>
        <taxon>Coriobacteriia</taxon>
        <taxon>Coriobacteriales</taxon>
        <taxon>Coriobacteriaceae</taxon>
        <taxon>Collinsella</taxon>
    </lineage>
</organism>
<reference evidence="4 5" key="1">
    <citation type="submission" date="2015-09" db="EMBL/GenBank/DDBJ databases">
        <authorList>
            <consortium name="Pathogen Informatics"/>
        </authorList>
    </citation>
    <scope>NUCLEOTIDE SEQUENCE [LARGE SCALE GENOMIC DNA]</scope>
    <source>
        <strain evidence="4 5">2789STDY5834902</strain>
    </source>
</reference>
<dbReference type="Pfam" id="PF01546">
    <property type="entry name" value="Peptidase_M20"/>
    <property type="match status" value="1"/>
</dbReference>
<dbReference type="Proteomes" id="UP000095454">
    <property type="component" value="Unassembled WGS sequence"/>
</dbReference>
<dbReference type="PANTHER" id="PTHR11014:SF63">
    <property type="entry name" value="METALLOPEPTIDASE, PUTATIVE (AFU_ORTHOLOGUE AFUA_6G09600)-RELATED"/>
    <property type="match status" value="1"/>
</dbReference>
<proteinExistence type="predicted"/>
<dbReference type="PANTHER" id="PTHR11014">
    <property type="entry name" value="PEPTIDASE M20 FAMILY MEMBER"/>
    <property type="match status" value="1"/>
</dbReference>
<dbReference type="GO" id="GO:0019877">
    <property type="term" value="P:diaminopimelate biosynthetic process"/>
    <property type="evidence" value="ECO:0007669"/>
    <property type="project" value="UniProtKB-ARBA"/>
</dbReference>
<dbReference type="EMBL" id="CZAQ01000004">
    <property type="protein sequence ID" value="CUO87490.1"/>
    <property type="molecule type" value="Genomic_DNA"/>
</dbReference>
<dbReference type="InterPro" id="IPR002933">
    <property type="entry name" value="Peptidase_M20"/>
</dbReference>
<evidence type="ECO:0000313" key="4">
    <source>
        <dbReference type="EMBL" id="CUO87490.1"/>
    </source>
</evidence>
<dbReference type="Gene3D" id="3.30.70.360">
    <property type="match status" value="1"/>
</dbReference>
<comment type="cofactor">
    <cofactor evidence="2">
        <name>Mn(2+)</name>
        <dbReference type="ChEBI" id="CHEBI:29035"/>
    </cofactor>
    <text evidence="2">The Mn(2+) ion enhances activity.</text>
</comment>
<dbReference type="InterPro" id="IPR011650">
    <property type="entry name" value="Peptidase_M20_dimer"/>
</dbReference>
<dbReference type="SUPFAM" id="SSF55031">
    <property type="entry name" value="Bacterial exopeptidase dimerisation domain"/>
    <property type="match status" value="1"/>
</dbReference>
<accession>A0A174IRH0</accession>
<keyword evidence="2" id="KW-0479">Metal-binding</keyword>
<evidence type="ECO:0000313" key="5">
    <source>
        <dbReference type="Proteomes" id="UP000095454"/>
    </source>
</evidence>
<dbReference type="Gene3D" id="3.40.630.10">
    <property type="entry name" value="Zn peptidases"/>
    <property type="match status" value="1"/>
</dbReference>
<feature type="domain" description="Peptidase M20 dimerisation" evidence="3">
    <location>
        <begin position="220"/>
        <end position="321"/>
    </location>
</feature>
<evidence type="ECO:0000256" key="1">
    <source>
        <dbReference type="ARBA" id="ARBA00022801"/>
    </source>
</evidence>
<dbReference type="InterPro" id="IPR036264">
    <property type="entry name" value="Bact_exopeptidase_dim_dom"/>
</dbReference>
<dbReference type="PIRSF" id="PIRSF005962">
    <property type="entry name" value="Pept_M20D_amidohydro"/>
    <property type="match status" value="1"/>
</dbReference>
<dbReference type="Pfam" id="PF07687">
    <property type="entry name" value="M20_dimer"/>
    <property type="match status" value="1"/>
</dbReference>